<dbReference type="CDD" id="cd00041">
    <property type="entry name" value="CUB"/>
    <property type="match status" value="1"/>
</dbReference>
<evidence type="ECO:0000256" key="1">
    <source>
        <dbReference type="ARBA" id="ARBA00022737"/>
    </source>
</evidence>
<evidence type="ECO:0000256" key="3">
    <source>
        <dbReference type="PROSITE-ProRule" id="PRU00059"/>
    </source>
</evidence>
<reference evidence="5" key="1">
    <citation type="submission" date="2016-06" db="UniProtKB">
        <authorList>
            <consortium name="WormBaseParasite"/>
        </authorList>
    </citation>
    <scope>IDENTIFICATION</scope>
</reference>
<dbReference type="Pfam" id="PF00431">
    <property type="entry name" value="CUB"/>
    <property type="match status" value="1"/>
</dbReference>
<sequence length="76" mass="8602">LPQFSNCYQRLHGQYGKVTSYGYPFGYENDRNCIIQLSVPKGTQVCLKFEDFETDECCDIVLIYDGAKTSGFPSAM</sequence>
<keyword evidence="2" id="KW-1015">Disulfide bond</keyword>
<dbReference type="PANTHER" id="PTHR24251">
    <property type="entry name" value="OVOCHYMASE-RELATED"/>
    <property type="match status" value="1"/>
</dbReference>
<accession>A0A183DEH4</accession>
<dbReference type="SUPFAM" id="SSF49854">
    <property type="entry name" value="Spermadhesin, CUB domain"/>
    <property type="match status" value="1"/>
</dbReference>
<organism evidence="5">
    <name type="scientific">Gongylonema pulchrum</name>
    <dbReference type="NCBI Taxonomy" id="637853"/>
    <lineage>
        <taxon>Eukaryota</taxon>
        <taxon>Metazoa</taxon>
        <taxon>Ecdysozoa</taxon>
        <taxon>Nematoda</taxon>
        <taxon>Chromadorea</taxon>
        <taxon>Rhabditida</taxon>
        <taxon>Spirurina</taxon>
        <taxon>Spiruromorpha</taxon>
        <taxon>Spiruroidea</taxon>
        <taxon>Gongylonematidae</taxon>
        <taxon>Gongylonema</taxon>
    </lineage>
</organism>
<keyword evidence="1" id="KW-0677">Repeat</keyword>
<evidence type="ECO:0000259" key="4">
    <source>
        <dbReference type="PROSITE" id="PS01180"/>
    </source>
</evidence>
<evidence type="ECO:0000256" key="2">
    <source>
        <dbReference type="ARBA" id="ARBA00023157"/>
    </source>
</evidence>
<dbReference type="PROSITE" id="PS01180">
    <property type="entry name" value="CUB"/>
    <property type="match status" value="1"/>
</dbReference>
<protein>
    <submittedName>
        <fullName evidence="5">CUB domain-containing protein</fullName>
    </submittedName>
</protein>
<dbReference type="InterPro" id="IPR035914">
    <property type="entry name" value="Sperma_CUB_dom_sf"/>
</dbReference>
<dbReference type="Gene3D" id="2.60.120.290">
    <property type="entry name" value="Spermadhesin, CUB domain"/>
    <property type="match status" value="1"/>
</dbReference>
<evidence type="ECO:0000313" key="5">
    <source>
        <dbReference type="WBParaSite" id="GPUH_0000712401-mRNA-1"/>
    </source>
</evidence>
<comment type="caution">
    <text evidence="3">Lacks conserved residue(s) required for the propagation of feature annotation.</text>
</comment>
<feature type="domain" description="CUB" evidence="4">
    <location>
        <begin position="7"/>
        <end position="76"/>
    </location>
</feature>
<dbReference type="WBParaSite" id="GPUH_0000712401-mRNA-1">
    <property type="protein sequence ID" value="GPUH_0000712401-mRNA-1"/>
    <property type="gene ID" value="GPUH_0000712401"/>
</dbReference>
<dbReference type="InterPro" id="IPR000859">
    <property type="entry name" value="CUB_dom"/>
</dbReference>
<name>A0A183DEH4_9BILA</name>
<dbReference type="AlphaFoldDB" id="A0A183DEH4"/>
<proteinExistence type="predicted"/>